<dbReference type="FunFam" id="1.10.1070.11:FF:000001">
    <property type="entry name" value="Phosphatidylinositol 4,5-bisphosphate 3-kinase catalytic subunit"/>
    <property type="match status" value="1"/>
</dbReference>
<dbReference type="PROSITE" id="PS51546">
    <property type="entry name" value="PI3K_RBD"/>
    <property type="match status" value="1"/>
</dbReference>
<keyword evidence="1" id="KW-0808">Transferase</keyword>
<feature type="domain" description="PI3K/PI4K catalytic" evidence="6">
    <location>
        <begin position="788"/>
        <end position="1072"/>
    </location>
</feature>
<dbReference type="InterPro" id="IPR001263">
    <property type="entry name" value="PI3K_accessory_dom"/>
</dbReference>
<dbReference type="InterPro" id="IPR016024">
    <property type="entry name" value="ARM-type_fold"/>
</dbReference>
<dbReference type="Pfam" id="PF00613">
    <property type="entry name" value="PI3Ka"/>
    <property type="match status" value="1"/>
</dbReference>
<dbReference type="InterPro" id="IPR042236">
    <property type="entry name" value="PI3K_accessory_sf"/>
</dbReference>
<dbReference type="FunFam" id="1.25.40.70:FF:000001">
    <property type="entry name" value="Phosphatidylinositol 4,5-bisphosphate 3-kinase catalytic subunit"/>
    <property type="match status" value="1"/>
</dbReference>
<organism evidence="11 12">
    <name type="scientific">Magallana gigas</name>
    <name type="common">Pacific oyster</name>
    <name type="synonym">Crassostrea gigas</name>
    <dbReference type="NCBI Taxonomy" id="29159"/>
    <lineage>
        <taxon>Eukaryota</taxon>
        <taxon>Metazoa</taxon>
        <taxon>Spiralia</taxon>
        <taxon>Lophotrochozoa</taxon>
        <taxon>Mollusca</taxon>
        <taxon>Bivalvia</taxon>
        <taxon>Autobranchia</taxon>
        <taxon>Pteriomorphia</taxon>
        <taxon>Ostreida</taxon>
        <taxon>Ostreoidea</taxon>
        <taxon>Ostreidae</taxon>
        <taxon>Magallana</taxon>
    </lineage>
</organism>
<evidence type="ECO:0000259" key="8">
    <source>
        <dbReference type="PROSITE" id="PS51545"/>
    </source>
</evidence>
<dbReference type="SMART" id="SM00142">
    <property type="entry name" value="PI3K_C2"/>
    <property type="match status" value="1"/>
</dbReference>
<dbReference type="GO" id="GO:0005942">
    <property type="term" value="C:phosphatidylinositol 3-kinase complex"/>
    <property type="evidence" value="ECO:0007669"/>
    <property type="project" value="TreeGrafter"/>
</dbReference>
<dbReference type="AlphaFoldDB" id="A0A8W8K3B6"/>
<dbReference type="InterPro" id="IPR015433">
    <property type="entry name" value="PI3/4_kinase"/>
</dbReference>
<dbReference type="InterPro" id="IPR000341">
    <property type="entry name" value="PI3K_Ras-bd_dom"/>
</dbReference>
<dbReference type="Pfam" id="PF00794">
    <property type="entry name" value="PI3K_rbd"/>
    <property type="match status" value="1"/>
</dbReference>
<dbReference type="PROSITE" id="PS00915">
    <property type="entry name" value="PI3_4_KINASE_1"/>
    <property type="match status" value="1"/>
</dbReference>
<dbReference type="Gene3D" id="3.10.20.770">
    <property type="match status" value="1"/>
</dbReference>
<dbReference type="CDD" id="cd05165">
    <property type="entry name" value="PI3Kc_I"/>
    <property type="match status" value="1"/>
</dbReference>
<dbReference type="SMART" id="SM00145">
    <property type="entry name" value="PI3Ka"/>
    <property type="match status" value="1"/>
</dbReference>
<dbReference type="SMART" id="SM00144">
    <property type="entry name" value="PI3K_rbd"/>
    <property type="match status" value="1"/>
</dbReference>
<evidence type="ECO:0000259" key="10">
    <source>
        <dbReference type="PROSITE" id="PS51547"/>
    </source>
</evidence>
<dbReference type="PROSITE" id="PS51547">
    <property type="entry name" value="C2_PI3K"/>
    <property type="match status" value="1"/>
</dbReference>
<evidence type="ECO:0000256" key="2">
    <source>
        <dbReference type="ARBA" id="ARBA00022741"/>
    </source>
</evidence>
<dbReference type="InterPro" id="IPR003113">
    <property type="entry name" value="PI3K_ABD"/>
</dbReference>
<dbReference type="Gene3D" id="2.60.40.150">
    <property type="entry name" value="C2 domain"/>
    <property type="match status" value="1"/>
</dbReference>
<dbReference type="PROSITE" id="PS50290">
    <property type="entry name" value="PI3_4_KINASE_3"/>
    <property type="match status" value="1"/>
</dbReference>
<dbReference type="PANTHER" id="PTHR10048:SF111">
    <property type="entry name" value="PHOSPHATIDYLINOSITOL 3-KINASE AGE-1"/>
    <property type="match status" value="1"/>
</dbReference>
<dbReference type="GO" id="GO:0035005">
    <property type="term" value="F:1-phosphatidylinositol-4-phosphate 3-kinase activity"/>
    <property type="evidence" value="ECO:0007669"/>
    <property type="project" value="TreeGrafter"/>
</dbReference>
<keyword evidence="4" id="KW-0067">ATP-binding</keyword>
<evidence type="ECO:0000259" key="7">
    <source>
        <dbReference type="PROSITE" id="PS51544"/>
    </source>
</evidence>
<keyword evidence="12" id="KW-1185">Reference proteome</keyword>
<feature type="domain" description="PI3K-RBD" evidence="9">
    <location>
        <begin position="225"/>
        <end position="326"/>
    </location>
</feature>
<dbReference type="Gene3D" id="3.30.1010.10">
    <property type="entry name" value="Phosphatidylinositol 3-kinase Catalytic Subunit, Chain A, domain 4"/>
    <property type="match status" value="1"/>
</dbReference>
<dbReference type="EnsemblMetazoa" id="G21925.1">
    <property type="protein sequence ID" value="G21925.1:cds"/>
    <property type="gene ID" value="G21925"/>
</dbReference>
<dbReference type="GO" id="GO:0043491">
    <property type="term" value="P:phosphatidylinositol 3-kinase/protein kinase B signal transduction"/>
    <property type="evidence" value="ECO:0007669"/>
    <property type="project" value="TreeGrafter"/>
</dbReference>
<dbReference type="PROSITE" id="PS51545">
    <property type="entry name" value="PIK_HELICAL"/>
    <property type="match status" value="1"/>
</dbReference>
<sequence>MFSIKKLGEIGSLYSSYCERILFSQGNHQVLVVTLKKIMPPSSGELWGHHLMPSQVMVDCLMPNGVLIQLMVNRDETLERIKAQLWAEARNYPLCHKLGDQGSYIFVSITQDAESEEFYDETRRLCDLRLFMPVLKVVEPIGNREEKIINYEIGMTIGIPTSDFDDMKDLEVMTFRRTALDMCRNALEQRQITSKQSAALYAYPPDLESHVDLPPHLKKKLEKNEGNVVCCVWIVSDDGNRNKFSVRVEHMARPIDVISEVIRRRGRLMDITKQQVEGLIESYRSTYALKVCGCDEFLLAENPISQYRYVRECIALEKIPQFMLLTKESIYATLPECYFQMPSYSQRGHQLLLDINNQPTISLWEINAAIRIKINCATYVNVKEAGKIYVKAGIYHGTEALCEAQVTKEVESNNPRWNEWLEFLNMMDIPRSARLCLSICSVNRRRNRKVTFALAWGNLQLFDFNDRLLNEKVSLNLWPMPQGMDELLNPIGIPGSNPDEKETACLEIEFDRFAFPVVHPQEYEYEELAHFLTTKERRSHLLETPTMRQKDEETIREVVQRDPLAEISYQEKETLWKQREFCMSLPQSLPKLLQAMRWNDRENVAQMYMLLKKWPILEPEVVLELLDCSFPDPHVRSFAVRCLEQKLTDEKLQRYLLQLVQALKFEPYLDNTITRFLLKKALMNQKIGQSFFWHLKSEMHQPAIRTRFGLVLEAFCRGLGPYLKVLTRQVEALDKLTKLTDALKMDVRNDHIEQMKHLHLQLQQPDYHEALRNFLSPLNNSNRLGDLSAADCKVMKSAKRPLKLVWQNADPMADIYFLSFKFFFKNGDDLRQDMLTLQLLRVMDSLWKEEGLDLRLIPYGCLSTGKELGLIECVRDALTIMDIQSKTISGAIQINSSNLHRWIKDNNKEKYEQAIETFTRSCAGYCVATFILGIGDRHSENIMCTRDGQVFHIDFGHFLNHKKKKFGINRERVPFVLTEDFVRVIVRGSDKTSKHELFREFNRLCLEAYLVLRKHAHLLINLLTMMLSCGIPELQSLDDISYVRKTLAVEETEEEAAKYFNSQLQSAHDGQWSTKVDWVFHFVKNLSK</sequence>
<dbReference type="FunFam" id="2.60.40.150:FF:000041">
    <property type="entry name" value="Phosphatidylinositol 4,5-bisphosphate 3-kinase catalytic subunit"/>
    <property type="match status" value="1"/>
</dbReference>
<dbReference type="Gene3D" id="1.10.1070.11">
    <property type="entry name" value="Phosphatidylinositol 3-/4-kinase, catalytic domain"/>
    <property type="match status" value="1"/>
</dbReference>
<evidence type="ECO:0000256" key="1">
    <source>
        <dbReference type="ARBA" id="ARBA00022679"/>
    </source>
</evidence>
<dbReference type="SUPFAM" id="SSF48371">
    <property type="entry name" value="ARM repeat"/>
    <property type="match status" value="1"/>
</dbReference>
<dbReference type="SMART" id="SM00143">
    <property type="entry name" value="PI3K_p85B"/>
    <property type="match status" value="1"/>
</dbReference>
<evidence type="ECO:0000313" key="12">
    <source>
        <dbReference type="Proteomes" id="UP000005408"/>
    </source>
</evidence>
<protein>
    <recommendedName>
        <fullName evidence="13">Phosphatidylinositol-4,5-bisphosphate 3-kinase</fullName>
    </recommendedName>
</protein>
<dbReference type="InterPro" id="IPR000403">
    <property type="entry name" value="PI3/4_kinase_cat_dom"/>
</dbReference>
<feature type="domain" description="C2 PI3K-type" evidence="10">
    <location>
        <begin position="366"/>
        <end position="511"/>
    </location>
</feature>
<evidence type="ECO:0000313" key="11">
    <source>
        <dbReference type="EnsemblMetazoa" id="G21925.1:cds"/>
    </source>
</evidence>
<dbReference type="Proteomes" id="UP000005408">
    <property type="component" value="Unassembled WGS sequence"/>
</dbReference>
<dbReference type="Pfam" id="PF02192">
    <property type="entry name" value="PI3K_p85B"/>
    <property type="match status" value="1"/>
</dbReference>
<evidence type="ECO:0000259" key="9">
    <source>
        <dbReference type="PROSITE" id="PS51546"/>
    </source>
</evidence>
<dbReference type="GO" id="GO:0005886">
    <property type="term" value="C:plasma membrane"/>
    <property type="evidence" value="ECO:0007669"/>
    <property type="project" value="TreeGrafter"/>
</dbReference>
<reference evidence="11" key="1">
    <citation type="submission" date="2022-08" db="UniProtKB">
        <authorList>
            <consortium name="EnsemblMetazoa"/>
        </authorList>
    </citation>
    <scope>IDENTIFICATION</scope>
    <source>
        <strain evidence="11">05x7-T-G4-1.051#20</strain>
    </source>
</reference>
<dbReference type="InterPro" id="IPR036940">
    <property type="entry name" value="PI3/4_kinase_cat_sf"/>
</dbReference>
<dbReference type="GO" id="GO:0048015">
    <property type="term" value="P:phosphatidylinositol-mediated signaling"/>
    <property type="evidence" value="ECO:0007669"/>
    <property type="project" value="TreeGrafter"/>
</dbReference>
<dbReference type="GO" id="GO:0005524">
    <property type="term" value="F:ATP binding"/>
    <property type="evidence" value="ECO:0007669"/>
    <property type="project" value="UniProtKB-KW"/>
</dbReference>
<feature type="domain" description="PIK helical" evidence="8">
    <location>
        <begin position="541"/>
        <end position="718"/>
    </location>
</feature>
<evidence type="ECO:0008006" key="13">
    <source>
        <dbReference type="Google" id="ProtNLM"/>
    </source>
</evidence>
<accession>A0A8W8K3B6</accession>
<keyword evidence="3" id="KW-0418">Kinase</keyword>
<dbReference type="FunFam" id="3.10.20.770:FF:000005">
    <property type="entry name" value="Phosphatidylinositol 4,5-bisphosphate 3-kinase catalytic subunit"/>
    <property type="match status" value="1"/>
</dbReference>
<comment type="similarity">
    <text evidence="5">Belongs to the PI3/PI4-kinase family.</text>
</comment>
<dbReference type="SMART" id="SM00146">
    <property type="entry name" value="PI3Kc"/>
    <property type="match status" value="1"/>
</dbReference>
<feature type="domain" description="PI3K-ABD" evidence="7">
    <location>
        <begin position="52"/>
        <end position="141"/>
    </location>
</feature>
<dbReference type="SUPFAM" id="SSF56112">
    <property type="entry name" value="Protein kinase-like (PK-like)"/>
    <property type="match status" value="1"/>
</dbReference>
<dbReference type="SUPFAM" id="SSF54236">
    <property type="entry name" value="Ubiquitin-like"/>
    <property type="match status" value="1"/>
</dbReference>
<evidence type="ECO:0000256" key="3">
    <source>
        <dbReference type="ARBA" id="ARBA00022777"/>
    </source>
</evidence>
<dbReference type="Pfam" id="PF00454">
    <property type="entry name" value="PI3_PI4_kinase"/>
    <property type="match status" value="1"/>
</dbReference>
<dbReference type="GO" id="GO:0016477">
    <property type="term" value="P:cell migration"/>
    <property type="evidence" value="ECO:0007669"/>
    <property type="project" value="TreeGrafter"/>
</dbReference>
<evidence type="ECO:0000259" key="6">
    <source>
        <dbReference type="PROSITE" id="PS50290"/>
    </source>
</evidence>
<dbReference type="InterPro" id="IPR029071">
    <property type="entry name" value="Ubiquitin-like_domsf"/>
</dbReference>
<dbReference type="PANTHER" id="PTHR10048">
    <property type="entry name" value="PHOSPHATIDYLINOSITOL KINASE"/>
    <property type="match status" value="1"/>
</dbReference>
<dbReference type="PROSITE" id="PS00916">
    <property type="entry name" value="PI3_4_KINASE_2"/>
    <property type="match status" value="1"/>
</dbReference>
<dbReference type="SUPFAM" id="SSF49562">
    <property type="entry name" value="C2 domain (Calcium/lipid-binding domain, CaLB)"/>
    <property type="match status" value="1"/>
</dbReference>
<dbReference type="InterPro" id="IPR035892">
    <property type="entry name" value="C2_domain_sf"/>
</dbReference>
<dbReference type="InterPro" id="IPR002420">
    <property type="entry name" value="PI3K-type_C2_dom"/>
</dbReference>
<dbReference type="GO" id="GO:0016303">
    <property type="term" value="F:1-phosphatidylinositol-3-kinase activity"/>
    <property type="evidence" value="ECO:0007669"/>
    <property type="project" value="TreeGrafter"/>
</dbReference>
<dbReference type="FunFam" id="3.30.1010.10:FF:000007">
    <property type="entry name" value="Phosphatidylinositol 4,5-bisphosphate 3-kinase catalytic subunit"/>
    <property type="match status" value="1"/>
</dbReference>
<dbReference type="Gene3D" id="1.25.40.70">
    <property type="entry name" value="Phosphatidylinositol 3-kinase, accessory domain (PIK)"/>
    <property type="match status" value="1"/>
</dbReference>
<proteinExistence type="inferred from homology"/>
<keyword evidence="2" id="KW-0547">Nucleotide-binding</keyword>
<dbReference type="GO" id="GO:0005737">
    <property type="term" value="C:cytoplasm"/>
    <property type="evidence" value="ECO:0007669"/>
    <property type="project" value="UniProtKB-ARBA"/>
</dbReference>
<name>A0A8W8K3B6_MAGGI</name>
<dbReference type="PROSITE" id="PS51544">
    <property type="entry name" value="PI3K_ABD"/>
    <property type="match status" value="1"/>
</dbReference>
<evidence type="ECO:0000256" key="4">
    <source>
        <dbReference type="ARBA" id="ARBA00022840"/>
    </source>
</evidence>
<dbReference type="InterPro" id="IPR018936">
    <property type="entry name" value="PI3/4_kinase_CS"/>
</dbReference>
<dbReference type="Pfam" id="PF00792">
    <property type="entry name" value="PI3K_C2"/>
    <property type="match status" value="1"/>
</dbReference>
<dbReference type="InterPro" id="IPR011009">
    <property type="entry name" value="Kinase-like_dom_sf"/>
</dbReference>
<evidence type="ECO:0000256" key="5">
    <source>
        <dbReference type="PROSITE-ProRule" id="PRU00880"/>
    </source>
</evidence>